<accession>A0A383WKU9</accession>
<reference evidence="3 4" key="1">
    <citation type="submission" date="2016-10" db="EMBL/GenBank/DDBJ databases">
        <authorList>
            <person name="Cai Z."/>
        </authorList>
    </citation>
    <scope>NUCLEOTIDE SEQUENCE [LARGE SCALE GENOMIC DNA]</scope>
</reference>
<keyword evidence="4" id="KW-1185">Reference proteome</keyword>
<gene>
    <name evidence="3" type="ORF">BQ4739_LOCUS18128</name>
</gene>
<keyword evidence="2" id="KW-0732">Signal</keyword>
<dbReference type="EMBL" id="FNXT01001295">
    <property type="protein sequence ID" value="SZX77789.1"/>
    <property type="molecule type" value="Genomic_DNA"/>
</dbReference>
<evidence type="ECO:0000313" key="4">
    <source>
        <dbReference type="Proteomes" id="UP000256970"/>
    </source>
</evidence>
<evidence type="ECO:0000256" key="2">
    <source>
        <dbReference type="SAM" id="SignalP"/>
    </source>
</evidence>
<proteinExistence type="predicted"/>
<evidence type="ECO:0000313" key="3">
    <source>
        <dbReference type="EMBL" id="SZX77789.1"/>
    </source>
</evidence>
<feature type="region of interest" description="Disordered" evidence="1">
    <location>
        <begin position="233"/>
        <end position="252"/>
    </location>
</feature>
<protein>
    <submittedName>
        <fullName evidence="3">Uncharacterized protein</fullName>
    </submittedName>
</protein>
<organism evidence="3 4">
    <name type="scientific">Tetradesmus obliquus</name>
    <name type="common">Green alga</name>
    <name type="synonym">Acutodesmus obliquus</name>
    <dbReference type="NCBI Taxonomy" id="3088"/>
    <lineage>
        <taxon>Eukaryota</taxon>
        <taxon>Viridiplantae</taxon>
        <taxon>Chlorophyta</taxon>
        <taxon>core chlorophytes</taxon>
        <taxon>Chlorophyceae</taxon>
        <taxon>CS clade</taxon>
        <taxon>Sphaeropleales</taxon>
        <taxon>Scenedesmaceae</taxon>
        <taxon>Tetradesmus</taxon>
    </lineage>
</organism>
<dbReference type="AlphaFoldDB" id="A0A383WKU9"/>
<feature type="chain" id="PRO_5016665923" evidence="2">
    <location>
        <begin position="22"/>
        <end position="252"/>
    </location>
</feature>
<sequence>MKPAATLLALALALCLGTALANDLQITVKVYDCKGKLLPGASVRISGCVDDGLQGRGSIGITATTNASGIAYFKEHAENSIQYCWGSARDKCKIEVVGGAGGATYPTLGLVHNYRLVSPLEWICQAKGCCHPCAPENRAEVQCTKFIDYGTLEFRPTGNCPRSCCADECRVLWTEPGSRSAQWATGTCSSHFDEEDDDRRRSLLQVAEEAAAAAPDSELQVSEVPEDAIFLNDDGSMPEVVGCQQPRQAHAD</sequence>
<evidence type="ECO:0000256" key="1">
    <source>
        <dbReference type="SAM" id="MobiDB-lite"/>
    </source>
</evidence>
<feature type="signal peptide" evidence="2">
    <location>
        <begin position="1"/>
        <end position="21"/>
    </location>
</feature>
<name>A0A383WKU9_TETOB</name>
<dbReference type="Proteomes" id="UP000256970">
    <property type="component" value="Unassembled WGS sequence"/>
</dbReference>